<organism evidence="5 6">
    <name type="scientific">Saccharopolyspora cebuensis</name>
    <dbReference type="NCBI Taxonomy" id="418759"/>
    <lineage>
        <taxon>Bacteria</taxon>
        <taxon>Bacillati</taxon>
        <taxon>Actinomycetota</taxon>
        <taxon>Actinomycetes</taxon>
        <taxon>Pseudonocardiales</taxon>
        <taxon>Pseudonocardiaceae</taxon>
        <taxon>Saccharopolyspora</taxon>
    </lineage>
</organism>
<dbReference type="EC" id="3.5.3.-" evidence="5"/>
<keyword evidence="6" id="KW-1185">Reference proteome</keyword>
<name>A0ABV4CE67_9PSEU</name>
<gene>
    <name evidence="5" type="ORF">AB8O55_08245</name>
</gene>
<evidence type="ECO:0000256" key="4">
    <source>
        <dbReference type="PROSITE-ProRule" id="PRU00742"/>
    </source>
</evidence>
<evidence type="ECO:0000256" key="1">
    <source>
        <dbReference type="ARBA" id="ARBA00022723"/>
    </source>
</evidence>
<protein>
    <submittedName>
        <fullName evidence="5">Arginase family protein</fullName>
        <ecNumber evidence="5">3.5.3.-</ecNumber>
    </submittedName>
</protein>
<evidence type="ECO:0000313" key="6">
    <source>
        <dbReference type="Proteomes" id="UP001564626"/>
    </source>
</evidence>
<dbReference type="PANTHER" id="PTHR43782">
    <property type="entry name" value="ARGINASE"/>
    <property type="match status" value="1"/>
</dbReference>
<dbReference type="InterPro" id="IPR006035">
    <property type="entry name" value="Ureohydrolase"/>
</dbReference>
<dbReference type="EMBL" id="JBGEHV010000011">
    <property type="protein sequence ID" value="MEY8039385.1"/>
    <property type="molecule type" value="Genomic_DNA"/>
</dbReference>
<dbReference type="Gene3D" id="3.40.800.10">
    <property type="entry name" value="Ureohydrolase domain"/>
    <property type="match status" value="1"/>
</dbReference>
<sequence length="273" mass="27525">MAVVEFAQWQASASPTARRLREGAGLLSAMLPSGTPVAVPVMEATGVTGEGVHHVDVLAANLAAARVAVAQAGGGPLITVGGDCGVDLAPVEAAHRRYGAGLAVVWFDAHADLNTPRSSPSGAFNGMVLRTLLGEGPSGLLPENPLAPSQVVLAGTRDLDRGEIDCIDARGIAVVPPEQVARPDAVGDAVRAGTTAVHLHVDLDVLDPDIVGSVGTPVPGGLTADELLSSVAALAARFAVAGLTIAEYQPTDSRDQDLLTGLVPKLVCSAGLA</sequence>
<keyword evidence="3" id="KW-0464">Manganese</keyword>
<dbReference type="InterPro" id="IPR023696">
    <property type="entry name" value="Ureohydrolase_dom_sf"/>
</dbReference>
<proteinExistence type="inferred from homology"/>
<dbReference type="GO" id="GO:0016787">
    <property type="term" value="F:hydrolase activity"/>
    <property type="evidence" value="ECO:0007669"/>
    <property type="project" value="UniProtKB-KW"/>
</dbReference>
<evidence type="ECO:0000256" key="2">
    <source>
        <dbReference type="ARBA" id="ARBA00022801"/>
    </source>
</evidence>
<dbReference type="Pfam" id="PF00491">
    <property type="entry name" value="Arginase"/>
    <property type="match status" value="1"/>
</dbReference>
<dbReference type="PRINTS" id="PR00116">
    <property type="entry name" value="ARGINASE"/>
</dbReference>
<accession>A0ABV4CE67</accession>
<reference evidence="5 6" key="1">
    <citation type="submission" date="2024-08" db="EMBL/GenBank/DDBJ databases">
        <title>Genome mining of Saccharopolyspora cebuensis PGLac3 from Nigerian medicinal plant.</title>
        <authorList>
            <person name="Ezeobiora C.E."/>
            <person name="Igbokwe N.H."/>
            <person name="Amin D.H."/>
            <person name="Mendie U.E."/>
        </authorList>
    </citation>
    <scope>NUCLEOTIDE SEQUENCE [LARGE SCALE GENOMIC DNA]</scope>
    <source>
        <strain evidence="5 6">PGLac3</strain>
    </source>
</reference>
<dbReference type="PROSITE" id="PS51409">
    <property type="entry name" value="ARGINASE_2"/>
    <property type="match status" value="1"/>
</dbReference>
<evidence type="ECO:0000313" key="5">
    <source>
        <dbReference type="EMBL" id="MEY8039385.1"/>
    </source>
</evidence>
<dbReference type="PANTHER" id="PTHR43782:SF3">
    <property type="entry name" value="ARGINASE"/>
    <property type="match status" value="1"/>
</dbReference>
<dbReference type="SUPFAM" id="SSF52768">
    <property type="entry name" value="Arginase/deacetylase"/>
    <property type="match status" value="1"/>
</dbReference>
<dbReference type="RefSeq" id="WP_345367534.1">
    <property type="nucleotide sequence ID" value="NZ_BAABII010000019.1"/>
</dbReference>
<keyword evidence="2 5" id="KW-0378">Hydrolase</keyword>
<comment type="caution">
    <text evidence="5">The sequence shown here is derived from an EMBL/GenBank/DDBJ whole genome shotgun (WGS) entry which is preliminary data.</text>
</comment>
<evidence type="ECO:0000256" key="3">
    <source>
        <dbReference type="ARBA" id="ARBA00023211"/>
    </source>
</evidence>
<dbReference type="CDD" id="cd09999">
    <property type="entry name" value="Arginase-like_1"/>
    <property type="match status" value="1"/>
</dbReference>
<dbReference type="Proteomes" id="UP001564626">
    <property type="component" value="Unassembled WGS sequence"/>
</dbReference>
<keyword evidence="1" id="KW-0479">Metal-binding</keyword>
<comment type="similarity">
    <text evidence="4">Belongs to the arginase family.</text>
</comment>